<feature type="transmembrane region" description="Helical" evidence="1">
    <location>
        <begin position="533"/>
        <end position="553"/>
    </location>
</feature>
<sequence>MTRSPGLARPSLADRGLASLLVLLCASLVVGATGASLWLRSTADDLARATFGDATYAATQVKVTYVEVGDRELPAGGPEAVAAALPPAVRATVDPEPRASVASPEMVPTVLPARPAVPSFLTVAGLPGLESLVEVVDGRLPDPGVTTVSVADLPAPAQEAYLAKIGVDRGDGLPLPDVEVVEVVLEETAASEMNVEIGDLVALSGLSFGRGVRPPAVLRVVGTYEAADAFPTPLDDADTAREPAIDPTPDARTVRATAVAADPTTVLRATWEARPDLRYTFDPATSTSLTDTDQLVAQAREVELQSWPPLARSLDETAVTGLGDLAEQVVSQRATSEGMSLLGLTSLAAGGFAVLLAAAVVLAGRRRTTTRVVRARGAGVRWLLGQRAGEALLLTLPGIAVAAGVVVLAGGEAGDLVVGLVTAGLCVALVALAQLGSSDREQSVVQLVIRDAVQLVLVVLAVASVWLVWRRGDLDVSDPVTLVTAPLVGAAASVVALRLLQLLLGVLRRIATRGRSLAPVVGLSQGLALSQQVVVATSAVVLALTAAGVSVALGDSLRAAAERTGWEQVGADVVAQAPGLEDDTAEALAGLAGVEATAPVFSAPSVSLSTDLGVEGVRLVAFDPDAMREVGADGPFRVDLPARTGEAMPILVSPDLEVADPATELRYATSLLPVEVAGRVDRIPGVTAPGESFVAIDAAALSEAAGRNLTSYDDILIKGSPDVTEVERIVRDRSALGQVRVRSEVEEAQLSSPVVTRTTAVLLAVAVGSALVAGFAVVLLVTLGGPLRRRTGTLLVTLGGDLRQARRVSVLGVAPLVAVACLTSLACGGLMVLVADRGLDLAGLTATQDAVRVLPSGLSVVLAAALCVGLVVLAGLVAVRRPHEPLERTERR</sequence>
<feature type="transmembrane region" description="Helical" evidence="1">
    <location>
        <begin position="416"/>
        <end position="435"/>
    </location>
</feature>
<evidence type="ECO:0000313" key="3">
    <source>
        <dbReference type="Proteomes" id="UP001597351"/>
    </source>
</evidence>
<feature type="transmembrane region" description="Helical" evidence="1">
    <location>
        <begin position="808"/>
        <end position="834"/>
    </location>
</feature>
<protein>
    <recommendedName>
        <fullName evidence="4">FtsX-like permease family protein</fullName>
    </recommendedName>
</protein>
<dbReference type="EMBL" id="JBHUGD010000003">
    <property type="protein sequence ID" value="MFD1946567.1"/>
    <property type="molecule type" value="Genomic_DNA"/>
</dbReference>
<evidence type="ECO:0000256" key="1">
    <source>
        <dbReference type="SAM" id="Phobius"/>
    </source>
</evidence>
<evidence type="ECO:0008006" key="4">
    <source>
        <dbReference type="Google" id="ProtNLM"/>
    </source>
</evidence>
<organism evidence="2 3">
    <name type="scientific">Nocardioides aestuarii</name>
    <dbReference type="NCBI Taxonomy" id="252231"/>
    <lineage>
        <taxon>Bacteria</taxon>
        <taxon>Bacillati</taxon>
        <taxon>Actinomycetota</taxon>
        <taxon>Actinomycetes</taxon>
        <taxon>Propionibacteriales</taxon>
        <taxon>Nocardioidaceae</taxon>
        <taxon>Nocardioides</taxon>
    </lineage>
</organism>
<dbReference type="Proteomes" id="UP001597351">
    <property type="component" value="Unassembled WGS sequence"/>
</dbReference>
<keyword evidence="3" id="KW-1185">Reference proteome</keyword>
<feature type="transmembrane region" description="Helical" evidence="1">
    <location>
        <begin position="854"/>
        <end position="879"/>
    </location>
</feature>
<feature type="transmembrane region" description="Helical" evidence="1">
    <location>
        <begin position="391"/>
        <end position="410"/>
    </location>
</feature>
<name>A0ABW4TLY5_9ACTN</name>
<feature type="transmembrane region" description="Helical" evidence="1">
    <location>
        <begin position="760"/>
        <end position="787"/>
    </location>
</feature>
<feature type="transmembrane region" description="Helical" evidence="1">
    <location>
        <begin position="481"/>
        <end position="507"/>
    </location>
</feature>
<gene>
    <name evidence="2" type="ORF">ACFSDE_07175</name>
</gene>
<comment type="caution">
    <text evidence="2">The sequence shown here is derived from an EMBL/GenBank/DDBJ whole genome shotgun (WGS) entry which is preliminary data.</text>
</comment>
<dbReference type="RefSeq" id="WP_343916839.1">
    <property type="nucleotide sequence ID" value="NZ_BAAAJT010000002.1"/>
</dbReference>
<accession>A0ABW4TLY5</accession>
<evidence type="ECO:0000313" key="2">
    <source>
        <dbReference type="EMBL" id="MFD1946567.1"/>
    </source>
</evidence>
<keyword evidence="1" id="KW-1133">Transmembrane helix</keyword>
<feature type="transmembrane region" description="Helical" evidence="1">
    <location>
        <begin position="447"/>
        <end position="469"/>
    </location>
</feature>
<proteinExistence type="predicted"/>
<keyword evidence="1" id="KW-0812">Transmembrane</keyword>
<feature type="transmembrane region" description="Helical" evidence="1">
    <location>
        <begin position="341"/>
        <end position="364"/>
    </location>
</feature>
<reference evidence="3" key="1">
    <citation type="journal article" date="2019" name="Int. J. Syst. Evol. Microbiol.">
        <title>The Global Catalogue of Microorganisms (GCM) 10K type strain sequencing project: providing services to taxonomists for standard genome sequencing and annotation.</title>
        <authorList>
            <consortium name="The Broad Institute Genomics Platform"/>
            <consortium name="The Broad Institute Genome Sequencing Center for Infectious Disease"/>
            <person name="Wu L."/>
            <person name="Ma J."/>
        </authorList>
    </citation>
    <scope>NUCLEOTIDE SEQUENCE [LARGE SCALE GENOMIC DNA]</scope>
    <source>
        <strain evidence="3">CGMCC 1.12477</strain>
    </source>
</reference>
<keyword evidence="1" id="KW-0472">Membrane</keyword>